<accession>A0A261G4C1</accession>
<comment type="caution">
    <text evidence="2">The sequence shown here is derived from an EMBL/GenBank/DDBJ whole genome shotgun (WGS) entry which is preliminary data.</text>
</comment>
<dbReference type="EMBL" id="MWXA01000006">
    <property type="protein sequence ID" value="OZG66055.1"/>
    <property type="molecule type" value="Genomic_DNA"/>
</dbReference>
<dbReference type="InterPro" id="IPR029062">
    <property type="entry name" value="Class_I_gatase-like"/>
</dbReference>
<dbReference type="InterPro" id="IPR017926">
    <property type="entry name" value="GATASE"/>
</dbReference>
<sequence>METMAKSKVLILQHVPWERPGRILETLDDVGLDTQTLNIVDEKKPDLPDFKEVSGLVIMGGPMGALDVEKHPGLKTEAKLVRASVSVGKPVLGICLGHQIIATALGGKLSSSAVDELGFAPIKRLDQHDYFSMWNKDVNVLHWHSDVVGLPEGAQLLARSEKTKVQAFRFASALGLQFHMEVNLAMLEEWLSEPAMSGELSKSDKKKMISDFNEYNPQLLPLADSVFNGFAARCSTYSAFLEEH</sequence>
<dbReference type="SUPFAM" id="SSF52317">
    <property type="entry name" value="Class I glutamine amidotransferase-like"/>
    <property type="match status" value="1"/>
</dbReference>
<dbReference type="GO" id="GO:0005829">
    <property type="term" value="C:cytosol"/>
    <property type="evidence" value="ECO:0007669"/>
    <property type="project" value="TreeGrafter"/>
</dbReference>
<keyword evidence="3" id="KW-1185">Reference proteome</keyword>
<proteinExistence type="predicted"/>
<dbReference type="AlphaFoldDB" id="A0A261G4C1"/>
<dbReference type="PANTHER" id="PTHR42695">
    <property type="entry name" value="GLUTAMINE AMIDOTRANSFERASE YLR126C-RELATED"/>
    <property type="match status" value="1"/>
</dbReference>
<gene>
    <name evidence="2" type="ORF">BAQU_1389</name>
</gene>
<dbReference type="Proteomes" id="UP000216451">
    <property type="component" value="Unassembled WGS sequence"/>
</dbReference>
<dbReference type="Gene3D" id="3.40.50.880">
    <property type="match status" value="1"/>
</dbReference>
<dbReference type="CDD" id="cd01741">
    <property type="entry name" value="GATase1_1"/>
    <property type="match status" value="1"/>
</dbReference>
<evidence type="ECO:0000313" key="2">
    <source>
        <dbReference type="EMBL" id="OZG66055.1"/>
    </source>
</evidence>
<evidence type="ECO:0000313" key="3">
    <source>
        <dbReference type="Proteomes" id="UP000216451"/>
    </source>
</evidence>
<dbReference type="InterPro" id="IPR044992">
    <property type="entry name" value="ChyE-like"/>
</dbReference>
<name>A0A261G4C1_9BIFI</name>
<dbReference type="PROSITE" id="PS51273">
    <property type="entry name" value="GATASE_TYPE_1"/>
    <property type="match status" value="1"/>
</dbReference>
<reference evidence="2 3" key="1">
    <citation type="journal article" date="2017" name="BMC Genomics">
        <title>Comparative genomic and phylogenomic analyses of the Bifidobacteriaceae family.</title>
        <authorList>
            <person name="Lugli G.A."/>
            <person name="Milani C."/>
            <person name="Turroni F."/>
            <person name="Duranti S."/>
            <person name="Mancabelli L."/>
            <person name="Mangifesta M."/>
            <person name="Ferrario C."/>
            <person name="Modesto M."/>
            <person name="Mattarelli P."/>
            <person name="Jiri K."/>
            <person name="van Sinderen D."/>
            <person name="Ventura M."/>
        </authorList>
    </citation>
    <scope>NUCLEOTIDE SEQUENCE [LARGE SCALE GENOMIC DNA]</scope>
    <source>
        <strain evidence="2 3">LMG 28769</strain>
    </source>
</reference>
<dbReference type="Pfam" id="PF00117">
    <property type="entry name" value="GATase"/>
    <property type="match status" value="1"/>
</dbReference>
<feature type="domain" description="Glutamine amidotransferase" evidence="1">
    <location>
        <begin position="33"/>
        <end position="184"/>
    </location>
</feature>
<protein>
    <submittedName>
        <fullName evidence="2">GMP synthase</fullName>
    </submittedName>
</protein>
<dbReference type="PRINTS" id="PR00096">
    <property type="entry name" value="GATASE"/>
</dbReference>
<organism evidence="2 3">
    <name type="scientific">Bifidobacterium aquikefiri</name>
    <dbReference type="NCBI Taxonomy" id="1653207"/>
    <lineage>
        <taxon>Bacteria</taxon>
        <taxon>Bacillati</taxon>
        <taxon>Actinomycetota</taxon>
        <taxon>Actinomycetes</taxon>
        <taxon>Bifidobacteriales</taxon>
        <taxon>Bifidobacteriaceae</taxon>
        <taxon>Bifidobacterium</taxon>
    </lineage>
</organism>
<evidence type="ECO:0000259" key="1">
    <source>
        <dbReference type="Pfam" id="PF00117"/>
    </source>
</evidence>
<dbReference type="PANTHER" id="PTHR42695:SF5">
    <property type="entry name" value="GLUTAMINE AMIDOTRANSFERASE YLR126C-RELATED"/>
    <property type="match status" value="1"/>
</dbReference>